<name>H0EQI1_GLAL7</name>
<dbReference type="PANTHER" id="PTHR43791:SF65">
    <property type="entry name" value="MAJOR FACILITATOR SUPERFAMILY (MFS) PROFILE DOMAIN-CONTAINING PROTEIN-RELATED"/>
    <property type="match status" value="1"/>
</dbReference>
<keyword evidence="5 7" id="KW-0472">Membrane</keyword>
<sequence>MDVDYSNIMSTAVAKELDLRTRTGGVVTGSPSTADSSSQGSSEDLAGKASEKKVRSHATEVYPSIPPLGAPAAEKRFWFQRNKTYDPNAIATQHSVFDDPETLKEYQPPDSWENIHRFNPLARWTWGEEHKLIRKIDLKIMIWACVMFMALELDRANINQALTDNFLKDLHMTTNDHYSESYKADSFLMLGFFWTAMSIADVIAAFMAYGLLHLRGLHNYSGWRWMFLIEGVLTLLLGLASFVLMPPSPTQTASKLRGKKGWFTEREEIIMVNRVIREDPTKSGMHNPSFGQFYVLPFLIFIYVKDITKINKWTAFGVMTGLLSYPSVAWNSRNSYAVRSRTVSAALYNMFVQASGIIASNIYRADDAPRYKRGNRVYYVSRNRSRAKKWDAMTEDERVTYLATTTDEGNKRLDFRFAH</sequence>
<evidence type="ECO:0000313" key="8">
    <source>
        <dbReference type="EMBL" id="EHK99247.1"/>
    </source>
</evidence>
<dbReference type="SUPFAM" id="SSF103473">
    <property type="entry name" value="MFS general substrate transporter"/>
    <property type="match status" value="1"/>
</dbReference>
<feature type="compositionally biased region" description="Polar residues" evidence="6">
    <location>
        <begin position="29"/>
        <end position="42"/>
    </location>
</feature>
<accession>H0EQI1</accession>
<dbReference type="InterPro" id="IPR036259">
    <property type="entry name" value="MFS_trans_sf"/>
</dbReference>
<feature type="transmembrane region" description="Helical" evidence="7">
    <location>
        <begin position="224"/>
        <end position="245"/>
    </location>
</feature>
<dbReference type="GO" id="GO:0016020">
    <property type="term" value="C:membrane"/>
    <property type="evidence" value="ECO:0007669"/>
    <property type="project" value="UniProtKB-SubCell"/>
</dbReference>
<evidence type="ECO:0000256" key="2">
    <source>
        <dbReference type="ARBA" id="ARBA00022448"/>
    </source>
</evidence>
<organism evidence="8 9">
    <name type="scientific">Glarea lozoyensis (strain ATCC 74030 / MF5533)</name>
    <dbReference type="NCBI Taxonomy" id="1104152"/>
    <lineage>
        <taxon>Eukaryota</taxon>
        <taxon>Fungi</taxon>
        <taxon>Dikarya</taxon>
        <taxon>Ascomycota</taxon>
        <taxon>Pezizomycotina</taxon>
        <taxon>Leotiomycetes</taxon>
        <taxon>Helotiales</taxon>
        <taxon>Helotiaceae</taxon>
        <taxon>Glarea</taxon>
    </lineage>
</organism>
<proteinExistence type="predicted"/>
<keyword evidence="3 7" id="KW-0812">Transmembrane</keyword>
<gene>
    <name evidence="8" type="ORF">M7I_4933</name>
</gene>
<feature type="transmembrane region" description="Helical" evidence="7">
    <location>
        <begin position="313"/>
        <end position="330"/>
    </location>
</feature>
<evidence type="ECO:0000256" key="1">
    <source>
        <dbReference type="ARBA" id="ARBA00004141"/>
    </source>
</evidence>
<protein>
    <submittedName>
        <fullName evidence="8">Putative Uncharacterized transporter</fullName>
    </submittedName>
</protein>
<dbReference type="GO" id="GO:0022857">
    <property type="term" value="F:transmembrane transporter activity"/>
    <property type="evidence" value="ECO:0007669"/>
    <property type="project" value="TreeGrafter"/>
</dbReference>
<keyword evidence="2" id="KW-0813">Transport</keyword>
<evidence type="ECO:0000256" key="7">
    <source>
        <dbReference type="SAM" id="Phobius"/>
    </source>
</evidence>
<dbReference type="EMBL" id="AGUE01000124">
    <property type="protein sequence ID" value="EHK99247.1"/>
    <property type="molecule type" value="Genomic_DNA"/>
</dbReference>
<feature type="transmembrane region" description="Helical" evidence="7">
    <location>
        <begin position="187"/>
        <end position="212"/>
    </location>
</feature>
<evidence type="ECO:0000313" key="9">
    <source>
        <dbReference type="Proteomes" id="UP000005446"/>
    </source>
</evidence>
<comment type="subcellular location">
    <subcellularLocation>
        <location evidence="1">Membrane</location>
        <topology evidence="1">Multi-pass membrane protein</topology>
    </subcellularLocation>
</comment>
<dbReference type="PANTHER" id="PTHR43791">
    <property type="entry name" value="PERMEASE-RELATED"/>
    <property type="match status" value="1"/>
</dbReference>
<keyword evidence="4 7" id="KW-1133">Transmembrane helix</keyword>
<dbReference type="AlphaFoldDB" id="H0EQI1"/>
<dbReference type="HOGENOM" id="CLU_001265_2_1_1"/>
<evidence type="ECO:0000256" key="4">
    <source>
        <dbReference type="ARBA" id="ARBA00022989"/>
    </source>
</evidence>
<feature type="region of interest" description="Disordered" evidence="6">
    <location>
        <begin position="19"/>
        <end position="52"/>
    </location>
</feature>
<reference evidence="8 9" key="1">
    <citation type="journal article" date="2012" name="Eukaryot. Cell">
        <title>Genome sequence of the fungus Glarea lozoyensis: the first genome sequence of a species from the Helotiaceae family.</title>
        <authorList>
            <person name="Youssar L."/>
            <person name="Gruening B.A."/>
            <person name="Erxleben A."/>
            <person name="Guenther S."/>
            <person name="Huettel W."/>
        </authorList>
    </citation>
    <scope>NUCLEOTIDE SEQUENCE [LARGE SCALE GENOMIC DNA]</scope>
    <source>
        <strain evidence="9">ATCC 74030 / MF5533</strain>
    </source>
</reference>
<dbReference type="InParanoid" id="H0EQI1"/>
<evidence type="ECO:0000256" key="5">
    <source>
        <dbReference type="ARBA" id="ARBA00023136"/>
    </source>
</evidence>
<evidence type="ECO:0000256" key="6">
    <source>
        <dbReference type="SAM" id="MobiDB-lite"/>
    </source>
</evidence>
<comment type="caution">
    <text evidence="8">The sequence shown here is derived from an EMBL/GenBank/DDBJ whole genome shotgun (WGS) entry which is preliminary data.</text>
</comment>
<evidence type="ECO:0000256" key="3">
    <source>
        <dbReference type="ARBA" id="ARBA00022692"/>
    </source>
</evidence>
<dbReference type="Proteomes" id="UP000005446">
    <property type="component" value="Unassembled WGS sequence"/>
</dbReference>
<dbReference type="OrthoDB" id="1935484at2759"/>
<feature type="transmembrane region" description="Helical" evidence="7">
    <location>
        <begin position="342"/>
        <end position="363"/>
    </location>
</feature>
<dbReference type="Gene3D" id="1.20.1250.20">
    <property type="entry name" value="MFS general substrate transporter like domains"/>
    <property type="match status" value="1"/>
</dbReference>
<keyword evidence="9" id="KW-1185">Reference proteome</keyword>